<reference evidence="1" key="1">
    <citation type="journal article" date="2012" name="PLoS ONE">
        <title>Gene sets for utilization of primary and secondary nutrition supplies in the distal gut of endangered iberian lynx.</title>
        <authorList>
            <person name="Alcaide M."/>
            <person name="Messina E."/>
            <person name="Richter M."/>
            <person name="Bargiela R."/>
            <person name="Peplies J."/>
            <person name="Huws S.A."/>
            <person name="Newbold C.J."/>
            <person name="Golyshin P.N."/>
            <person name="Simon M.A."/>
            <person name="Lopez G."/>
            <person name="Yakimov M.M."/>
            <person name="Ferrer M."/>
        </authorList>
    </citation>
    <scope>NUCLEOTIDE SEQUENCE</scope>
</reference>
<dbReference type="AlphaFoldDB" id="J9F914"/>
<comment type="caution">
    <text evidence="1">The sequence shown here is derived from an EMBL/GenBank/DDBJ whole genome shotgun (WGS) entry which is preliminary data.</text>
</comment>
<proteinExistence type="predicted"/>
<sequence>MLRSQEVFFDLYIHKYQIGKMILADAYGTRISESYADNNTVALC</sequence>
<gene>
    <name evidence="1" type="ORF">EVA_20965</name>
</gene>
<dbReference type="EMBL" id="AMCI01008523">
    <property type="protein sequence ID" value="EJW90928.1"/>
    <property type="molecule type" value="Genomic_DNA"/>
</dbReference>
<feature type="non-terminal residue" evidence="1">
    <location>
        <position position="44"/>
    </location>
</feature>
<accession>J9F914</accession>
<evidence type="ECO:0000313" key="1">
    <source>
        <dbReference type="EMBL" id="EJW90928.1"/>
    </source>
</evidence>
<protein>
    <submittedName>
        <fullName evidence="1">Uncharacterized protein</fullName>
    </submittedName>
</protein>
<name>J9F914_9ZZZZ</name>
<organism evidence="1">
    <name type="scientific">gut metagenome</name>
    <dbReference type="NCBI Taxonomy" id="749906"/>
    <lineage>
        <taxon>unclassified sequences</taxon>
        <taxon>metagenomes</taxon>
        <taxon>organismal metagenomes</taxon>
    </lineage>
</organism>